<evidence type="ECO:0000256" key="2">
    <source>
        <dbReference type="SAM" id="Phobius"/>
    </source>
</evidence>
<keyword evidence="2" id="KW-0472">Membrane</keyword>
<keyword evidence="2" id="KW-0812">Transmembrane</keyword>
<gene>
    <name evidence="3" type="ORF">J4H92_13930</name>
</gene>
<feature type="region of interest" description="Disordered" evidence="1">
    <location>
        <begin position="1"/>
        <end position="36"/>
    </location>
</feature>
<accession>A0A939S9D8</accession>
<dbReference type="AlphaFoldDB" id="A0A939S9D8"/>
<evidence type="ECO:0000256" key="1">
    <source>
        <dbReference type="SAM" id="MobiDB-lite"/>
    </source>
</evidence>
<name>A0A939S9D8_9MICO</name>
<comment type="caution">
    <text evidence="3">The sequence shown here is derived from an EMBL/GenBank/DDBJ whole genome shotgun (WGS) entry which is preliminary data.</text>
</comment>
<protein>
    <submittedName>
        <fullName evidence="3">DUF4190 domain-containing protein</fullName>
    </submittedName>
</protein>
<feature type="transmembrane region" description="Helical" evidence="2">
    <location>
        <begin position="78"/>
        <end position="103"/>
    </location>
</feature>
<sequence length="138" mass="14230">MSSYPPTQPPEPPEQPQSAPAYSAAPPVAPGQPQTSTPGKTLGIVSLILAFFLPIIGLILGIVAVIQSRKAGAGNIPGIIAIILGAIFTIIWVFILIAIFSAIGSGVEAVQACLDGAATVEVLGVPQDCEQLLEQQYQ</sequence>
<feature type="compositionally biased region" description="Low complexity" evidence="1">
    <location>
        <begin position="16"/>
        <end position="26"/>
    </location>
</feature>
<organism evidence="3 4">
    <name type="scientific">Leucobacter weissii</name>
    <dbReference type="NCBI Taxonomy" id="1983706"/>
    <lineage>
        <taxon>Bacteria</taxon>
        <taxon>Bacillati</taxon>
        <taxon>Actinomycetota</taxon>
        <taxon>Actinomycetes</taxon>
        <taxon>Micrococcales</taxon>
        <taxon>Microbacteriaceae</taxon>
        <taxon>Leucobacter</taxon>
    </lineage>
</organism>
<evidence type="ECO:0000313" key="4">
    <source>
        <dbReference type="Proteomes" id="UP000664382"/>
    </source>
</evidence>
<keyword evidence="4" id="KW-1185">Reference proteome</keyword>
<proteinExistence type="predicted"/>
<dbReference type="EMBL" id="JAGDYM010000016">
    <property type="protein sequence ID" value="MBO1903041.1"/>
    <property type="molecule type" value="Genomic_DNA"/>
</dbReference>
<feature type="transmembrane region" description="Helical" evidence="2">
    <location>
        <begin position="42"/>
        <end position="66"/>
    </location>
</feature>
<evidence type="ECO:0000313" key="3">
    <source>
        <dbReference type="EMBL" id="MBO1903041.1"/>
    </source>
</evidence>
<feature type="compositionally biased region" description="Pro residues" evidence="1">
    <location>
        <begin position="1"/>
        <end position="15"/>
    </location>
</feature>
<keyword evidence="2" id="KW-1133">Transmembrane helix</keyword>
<dbReference type="RefSeq" id="WP_208098789.1">
    <property type="nucleotide sequence ID" value="NZ_JAGDYM010000016.1"/>
</dbReference>
<dbReference type="Proteomes" id="UP000664382">
    <property type="component" value="Unassembled WGS sequence"/>
</dbReference>
<reference evidence="3" key="1">
    <citation type="submission" date="2021-03" db="EMBL/GenBank/DDBJ databases">
        <title>Leucobacter chromiisoli sp. nov., isolated from chromium-containing soil of chemical plant.</title>
        <authorList>
            <person name="Xu Z."/>
        </authorList>
    </citation>
    <scope>NUCLEOTIDE SEQUENCE</scope>
    <source>
        <strain evidence="3">S27</strain>
    </source>
</reference>